<evidence type="ECO:0000259" key="1">
    <source>
        <dbReference type="Pfam" id="PF24254"/>
    </source>
</evidence>
<proteinExistence type="predicted"/>
<organism evidence="2 3">
    <name type="scientific">Arthrobacter alpinus</name>
    <dbReference type="NCBI Taxonomy" id="656366"/>
    <lineage>
        <taxon>Bacteria</taxon>
        <taxon>Bacillati</taxon>
        <taxon>Actinomycetota</taxon>
        <taxon>Actinomycetes</taxon>
        <taxon>Micrococcales</taxon>
        <taxon>Micrococcaceae</taxon>
        <taxon>Arthrobacter</taxon>
    </lineage>
</organism>
<reference evidence="2 3" key="1">
    <citation type="submission" date="2016-10" db="EMBL/GenBank/DDBJ databases">
        <authorList>
            <person name="de Groot N.N."/>
        </authorList>
    </citation>
    <scope>NUCLEOTIDE SEQUENCE [LARGE SCALE GENOMIC DNA]</scope>
    <source>
        <strain evidence="2 3">DSM 22274</strain>
    </source>
</reference>
<dbReference type="Proteomes" id="UP000182725">
    <property type="component" value="Unassembled WGS sequence"/>
</dbReference>
<dbReference type="Pfam" id="PF24254">
    <property type="entry name" value="DUF7455"/>
    <property type="match status" value="1"/>
</dbReference>
<evidence type="ECO:0000313" key="2">
    <source>
        <dbReference type="EMBL" id="SEE22260.1"/>
    </source>
</evidence>
<dbReference type="AlphaFoldDB" id="A0A1H5H2X5"/>
<sequence length="74" mass="8126">MTTTAIASRELNTLDRCDRCGAQAYVRVVLESSGGELLFCGHHARSVEANLKPLSSQWHDETSRLTEKAPVPVD</sequence>
<accession>A0A1H5H2X5</accession>
<evidence type="ECO:0000313" key="3">
    <source>
        <dbReference type="Proteomes" id="UP000182725"/>
    </source>
</evidence>
<dbReference type="RefSeq" id="WP_074710767.1">
    <property type="nucleotide sequence ID" value="NZ_FNTV01000001.1"/>
</dbReference>
<feature type="domain" description="DUF7455" evidence="1">
    <location>
        <begin position="11"/>
        <end position="65"/>
    </location>
</feature>
<gene>
    <name evidence="2" type="ORF">SAMN04489740_0914</name>
</gene>
<dbReference type="InterPro" id="IPR055878">
    <property type="entry name" value="DUF7455"/>
</dbReference>
<protein>
    <recommendedName>
        <fullName evidence="1">DUF7455 domain-containing protein</fullName>
    </recommendedName>
</protein>
<dbReference type="EMBL" id="FNTV01000001">
    <property type="protein sequence ID" value="SEE22260.1"/>
    <property type="molecule type" value="Genomic_DNA"/>
</dbReference>
<name>A0A1H5H2X5_9MICC</name>